<dbReference type="Gene3D" id="3.40.50.620">
    <property type="entry name" value="HUPs"/>
    <property type="match status" value="2"/>
</dbReference>
<reference evidence="3 4" key="1">
    <citation type="submission" date="2019-04" db="EMBL/GenBank/DDBJ databases">
        <title>Niastella caeni sp. nov., isolated from activated sludge.</title>
        <authorList>
            <person name="Sheng M."/>
        </authorList>
    </citation>
    <scope>NUCLEOTIDE SEQUENCE [LARGE SCALE GENOMIC DNA]</scope>
    <source>
        <strain evidence="3 4">HX-2-15</strain>
    </source>
</reference>
<dbReference type="InterPro" id="IPR014729">
    <property type="entry name" value="Rossmann-like_a/b/a_fold"/>
</dbReference>
<proteinExistence type="inferred from homology"/>
<evidence type="ECO:0000256" key="1">
    <source>
        <dbReference type="ARBA" id="ARBA00008791"/>
    </source>
</evidence>
<evidence type="ECO:0000313" key="4">
    <source>
        <dbReference type="Proteomes" id="UP000306918"/>
    </source>
</evidence>
<organism evidence="3 4">
    <name type="scientific">Niastella caeni</name>
    <dbReference type="NCBI Taxonomy" id="2569763"/>
    <lineage>
        <taxon>Bacteria</taxon>
        <taxon>Pseudomonadati</taxon>
        <taxon>Bacteroidota</taxon>
        <taxon>Chitinophagia</taxon>
        <taxon>Chitinophagales</taxon>
        <taxon>Chitinophagaceae</taxon>
        <taxon>Niastella</taxon>
    </lineage>
</organism>
<dbReference type="PANTHER" id="PTHR46268:SF6">
    <property type="entry name" value="UNIVERSAL STRESS PROTEIN UP12"/>
    <property type="match status" value="1"/>
</dbReference>
<dbReference type="AlphaFoldDB" id="A0A4S8I417"/>
<dbReference type="PRINTS" id="PR01438">
    <property type="entry name" value="UNVRSLSTRESS"/>
</dbReference>
<dbReference type="SUPFAM" id="SSF52402">
    <property type="entry name" value="Adenine nucleotide alpha hydrolases-like"/>
    <property type="match status" value="2"/>
</dbReference>
<dbReference type="InterPro" id="IPR006016">
    <property type="entry name" value="UspA"/>
</dbReference>
<dbReference type="EMBL" id="STFF01000001">
    <property type="protein sequence ID" value="THU41142.1"/>
    <property type="molecule type" value="Genomic_DNA"/>
</dbReference>
<dbReference type="OrthoDB" id="9788959at2"/>
<dbReference type="Proteomes" id="UP000306918">
    <property type="component" value="Unassembled WGS sequence"/>
</dbReference>
<name>A0A4S8I417_9BACT</name>
<comment type="similarity">
    <text evidence="1">Belongs to the universal stress protein A family.</text>
</comment>
<feature type="domain" description="UspA" evidence="2">
    <location>
        <begin position="6"/>
        <end position="137"/>
    </location>
</feature>
<comment type="caution">
    <text evidence="3">The sequence shown here is derived from an EMBL/GenBank/DDBJ whole genome shotgun (WGS) entry which is preliminary data.</text>
</comment>
<accession>A0A4S8I417</accession>
<evidence type="ECO:0000313" key="3">
    <source>
        <dbReference type="EMBL" id="THU41142.1"/>
    </source>
</evidence>
<dbReference type="PANTHER" id="PTHR46268">
    <property type="entry name" value="STRESS RESPONSE PROTEIN NHAX"/>
    <property type="match status" value="1"/>
</dbReference>
<protein>
    <recommendedName>
        <fullName evidence="2">UspA domain-containing protein</fullName>
    </recommendedName>
</protein>
<keyword evidence="4" id="KW-1185">Reference proteome</keyword>
<dbReference type="CDD" id="cd00293">
    <property type="entry name" value="USP-like"/>
    <property type="match status" value="1"/>
</dbReference>
<gene>
    <name evidence="3" type="ORF">FAM09_03235</name>
</gene>
<dbReference type="Pfam" id="PF00582">
    <property type="entry name" value="Usp"/>
    <property type="match status" value="1"/>
</dbReference>
<sequence length="277" mass="30836">MINGLMITTILVPTDYSEASFNALETAIIIAKRNNASIHLLHINDTALAGEDSYAIKNATQIAHAIADNIKQRHGVETRVLFTDGFVGPTIVKGALEIKPELIVMGAYGASGHRDLFIGSNSYYTIKHASCPVLIVPEGKRWQRFNQVLFPFRPTLGVFKKYQFINDLVLQIDPDCNFELFGISIDRKEHDVKQATEIVNELKNMSNGAVTYTISYSYGRNISEEVLEKADKTKTDLIVICSTVDVANKPFFIGPFSQRIISHARTPVLSVFRTAEN</sequence>
<evidence type="ECO:0000259" key="2">
    <source>
        <dbReference type="Pfam" id="PF00582"/>
    </source>
</evidence>
<dbReference type="InterPro" id="IPR006015">
    <property type="entry name" value="Universal_stress_UspA"/>
</dbReference>